<dbReference type="EMBL" id="MT631512">
    <property type="protein sequence ID" value="QNO52510.1"/>
    <property type="molecule type" value="Genomic_DNA"/>
</dbReference>
<feature type="transmembrane region" description="Helical" evidence="1">
    <location>
        <begin position="272"/>
        <end position="294"/>
    </location>
</feature>
<evidence type="ECO:0000256" key="1">
    <source>
        <dbReference type="SAM" id="Phobius"/>
    </source>
</evidence>
<feature type="transmembrane region" description="Helical" evidence="1">
    <location>
        <begin position="339"/>
        <end position="362"/>
    </location>
</feature>
<dbReference type="PANTHER" id="PTHR38815:SF1">
    <property type="entry name" value="DUF373 FAMILY PROTEIN"/>
    <property type="match status" value="1"/>
</dbReference>
<feature type="transmembrane region" description="Helical" evidence="1">
    <location>
        <begin position="192"/>
        <end position="210"/>
    </location>
</feature>
<keyword evidence="1" id="KW-0812">Transmembrane</keyword>
<feature type="transmembrane region" description="Helical" evidence="1">
    <location>
        <begin position="168"/>
        <end position="186"/>
    </location>
</feature>
<reference evidence="2" key="1">
    <citation type="submission" date="2020-06" db="EMBL/GenBank/DDBJ databases">
        <title>Unique genomic features of the anaerobic methanotrophic archaea.</title>
        <authorList>
            <person name="Chadwick G.L."/>
            <person name="Skennerton C.T."/>
            <person name="Laso-Perez R."/>
            <person name="Leu A.O."/>
            <person name="Speth D.R."/>
            <person name="Yu H."/>
            <person name="Morgan-Lang C."/>
            <person name="Hatzenpichler R."/>
            <person name="Goudeau D."/>
            <person name="Malmstrom R."/>
            <person name="Brazelton W.J."/>
            <person name="Woyke T."/>
            <person name="Hallam S.J."/>
            <person name="Tyson G.W."/>
            <person name="Wegener G."/>
            <person name="Boetius A."/>
            <person name="Orphan V."/>
        </authorList>
    </citation>
    <scope>NUCLEOTIDE SEQUENCE</scope>
</reference>
<feature type="transmembrane region" description="Helical" evidence="1">
    <location>
        <begin position="231"/>
        <end position="252"/>
    </location>
</feature>
<name>A0A7G9YWX6_9EURY</name>
<dbReference type="InterPro" id="IPR007254">
    <property type="entry name" value="DUF373"/>
</dbReference>
<keyword evidence="1" id="KW-0472">Membrane</keyword>
<dbReference type="AlphaFoldDB" id="A0A7G9YWX6"/>
<evidence type="ECO:0000313" key="2">
    <source>
        <dbReference type="EMBL" id="QNO52510.1"/>
    </source>
</evidence>
<proteinExistence type="predicted"/>
<accession>A0A7G9YWX6</accession>
<sequence>MMNRKVGSEIKTLVICVDRDNDIGEKAGLKTPIIGKEASLSAATKLALADPEDSDVNAIFEAIRLCEQLKSTEENAGVEIVLIAGDKNAGVDADRKIGEELERVLSKTAVESAILVSDGAEDEWIIPILGSRVKIDSVRRVVVKQSEKLESTFYLVKRLFEDPKFSRTFLPPVGIILFLLALSLVFNRSDKVVGIILAFSGIYILLKGLGRENVMVEFIEDVKQALYSGKISFVTYICALVLLLAGTSQGIVEYTGYIEELSEASERVLLTGMVYYLKGAIGWYVGAALAPLIGKMMNMLIEGEKIVRQWAILFSVIASGLILWGGSECVILLTENNHLLGYLYLFLSLLSAIILSFIGVAISRYVKGTVIGKEEVVAEAETAMK</sequence>
<dbReference type="PANTHER" id="PTHR38815">
    <property type="entry name" value="HYPOTHETICAL MEMBRANE PROTEIN, CONSERVED, DUF373 FAMILY"/>
    <property type="match status" value="1"/>
</dbReference>
<organism evidence="2">
    <name type="scientific">Candidatus Methanophagaceae archaeon ANME-1 ERB6</name>
    <dbReference type="NCBI Taxonomy" id="2759912"/>
    <lineage>
        <taxon>Archaea</taxon>
        <taxon>Methanobacteriati</taxon>
        <taxon>Methanobacteriota</taxon>
        <taxon>Stenosarchaea group</taxon>
        <taxon>Methanomicrobia</taxon>
        <taxon>Candidatus Methanophagales</taxon>
        <taxon>Candidatus Methanophagaceae</taxon>
    </lineage>
</organism>
<feature type="transmembrane region" description="Helical" evidence="1">
    <location>
        <begin position="306"/>
        <end position="327"/>
    </location>
</feature>
<gene>
    <name evidence="2" type="ORF">CGEPLDJD_00032</name>
</gene>
<dbReference type="Pfam" id="PF04123">
    <property type="entry name" value="DUF373"/>
    <property type="match status" value="1"/>
</dbReference>
<protein>
    <recommendedName>
        <fullName evidence="3">DUF373 family protein</fullName>
    </recommendedName>
</protein>
<keyword evidence="1" id="KW-1133">Transmembrane helix</keyword>
<evidence type="ECO:0008006" key="3">
    <source>
        <dbReference type="Google" id="ProtNLM"/>
    </source>
</evidence>